<name>A0A1I7WT87_HETBA</name>
<feature type="domain" description="DH" evidence="2">
    <location>
        <begin position="1"/>
        <end position="209"/>
    </location>
</feature>
<dbReference type="PANTHER" id="PTHR22826:SF106">
    <property type="entry name" value="TRIO, ISOFORM A"/>
    <property type="match status" value="1"/>
</dbReference>
<reference evidence="4" key="1">
    <citation type="submission" date="2016-11" db="UniProtKB">
        <authorList>
            <consortium name="WormBaseParasite"/>
        </authorList>
    </citation>
    <scope>IDENTIFICATION</scope>
</reference>
<dbReference type="SMART" id="SM00325">
    <property type="entry name" value="RhoGEF"/>
    <property type="match status" value="1"/>
</dbReference>
<dbReference type="SUPFAM" id="SSF50729">
    <property type="entry name" value="PH domain-like"/>
    <property type="match status" value="1"/>
</dbReference>
<accession>A0A1I7WT87</accession>
<dbReference type="CDD" id="cd00160">
    <property type="entry name" value="RhoGEF"/>
    <property type="match status" value="1"/>
</dbReference>
<dbReference type="InterPro" id="IPR051336">
    <property type="entry name" value="RhoGEF_Guanine_NuclExch_SF"/>
</dbReference>
<dbReference type="Proteomes" id="UP000095283">
    <property type="component" value="Unplaced"/>
</dbReference>
<dbReference type="InterPro" id="IPR000219">
    <property type="entry name" value="DH_dom"/>
</dbReference>
<proteinExistence type="predicted"/>
<evidence type="ECO:0000313" key="4">
    <source>
        <dbReference type="WBParaSite" id="Hba_08366"/>
    </source>
</evidence>
<dbReference type="Pfam" id="PF00621">
    <property type="entry name" value="RhoGEF"/>
    <property type="match status" value="1"/>
</dbReference>
<keyword evidence="1" id="KW-0344">Guanine-nucleotide releasing factor</keyword>
<dbReference type="WBParaSite" id="Hba_08366">
    <property type="protein sequence ID" value="Hba_08366"/>
    <property type="gene ID" value="Hba_08366"/>
</dbReference>
<keyword evidence="3" id="KW-1185">Reference proteome</keyword>
<dbReference type="Gene3D" id="1.20.900.10">
    <property type="entry name" value="Dbl homology (DH) domain"/>
    <property type="match status" value="1"/>
</dbReference>
<evidence type="ECO:0000256" key="1">
    <source>
        <dbReference type="ARBA" id="ARBA00022658"/>
    </source>
</evidence>
<dbReference type="InterPro" id="IPR035899">
    <property type="entry name" value="DBL_dom_sf"/>
</dbReference>
<dbReference type="GO" id="GO:0019898">
    <property type="term" value="C:extrinsic component of membrane"/>
    <property type="evidence" value="ECO:0007669"/>
    <property type="project" value="TreeGrafter"/>
</dbReference>
<dbReference type="PANTHER" id="PTHR22826">
    <property type="entry name" value="RHO GUANINE EXCHANGE FACTOR-RELATED"/>
    <property type="match status" value="1"/>
</dbReference>
<dbReference type="InterPro" id="IPR011993">
    <property type="entry name" value="PH-like_dom_sf"/>
</dbReference>
<sequence>MREPMHELIRSEKDYIEDLRKCIEVYISEFDEAGTAHTLPNVLRGRRKEIFGNYEKIYAFHAEKFLHELSKYEDDPEEVGCSFTVWVDYLNELYTDYCVNMEQNHDIITLPEAIQFFSAIREKHKLENNNDLNSMLIKPVQRCTRYQLMMDQLLKNCTGNLDEIRLGVLADVSVVEHVEGDPGRFGLRVGTAASNENRTDLKASKEEVKVIWVKRVRELTQGLLPLS</sequence>
<dbReference type="GO" id="GO:0005737">
    <property type="term" value="C:cytoplasm"/>
    <property type="evidence" value="ECO:0007669"/>
    <property type="project" value="TreeGrafter"/>
</dbReference>
<evidence type="ECO:0000259" key="2">
    <source>
        <dbReference type="PROSITE" id="PS50010"/>
    </source>
</evidence>
<dbReference type="SUPFAM" id="SSF48065">
    <property type="entry name" value="DBL homology domain (DH-domain)"/>
    <property type="match status" value="1"/>
</dbReference>
<organism evidence="3 4">
    <name type="scientific">Heterorhabditis bacteriophora</name>
    <name type="common">Entomopathogenic nematode worm</name>
    <dbReference type="NCBI Taxonomy" id="37862"/>
    <lineage>
        <taxon>Eukaryota</taxon>
        <taxon>Metazoa</taxon>
        <taxon>Ecdysozoa</taxon>
        <taxon>Nematoda</taxon>
        <taxon>Chromadorea</taxon>
        <taxon>Rhabditida</taxon>
        <taxon>Rhabditina</taxon>
        <taxon>Rhabditomorpha</taxon>
        <taxon>Strongyloidea</taxon>
        <taxon>Heterorhabditidae</taxon>
        <taxon>Heterorhabditis</taxon>
    </lineage>
</organism>
<dbReference type="GO" id="GO:0005085">
    <property type="term" value="F:guanyl-nucleotide exchange factor activity"/>
    <property type="evidence" value="ECO:0007669"/>
    <property type="project" value="UniProtKB-KW"/>
</dbReference>
<dbReference type="AlphaFoldDB" id="A0A1I7WT87"/>
<evidence type="ECO:0000313" key="3">
    <source>
        <dbReference type="Proteomes" id="UP000095283"/>
    </source>
</evidence>
<dbReference type="PROSITE" id="PS50010">
    <property type="entry name" value="DH_2"/>
    <property type="match status" value="1"/>
</dbReference>
<protein>
    <submittedName>
        <fullName evidence="4">DH domain-containing protein</fullName>
    </submittedName>
</protein>
<dbReference type="Gene3D" id="2.30.29.30">
    <property type="entry name" value="Pleckstrin-homology domain (PH domain)/Phosphotyrosine-binding domain (PTB)"/>
    <property type="match status" value="1"/>
</dbReference>